<keyword evidence="3" id="KW-1185">Reference proteome</keyword>
<reference evidence="2 3" key="1">
    <citation type="journal article" date="2014" name="Genome Biol.">
        <title>Transcriptome and methylome profiling reveals relics of genome dominance in the mesopolyploid Brassica oleracea.</title>
        <authorList>
            <person name="Parkin I.A."/>
            <person name="Koh C."/>
            <person name="Tang H."/>
            <person name="Robinson S.J."/>
            <person name="Kagale S."/>
            <person name="Clarke W.E."/>
            <person name="Town C.D."/>
            <person name="Nixon J."/>
            <person name="Krishnakumar V."/>
            <person name="Bidwell S.L."/>
            <person name="Denoeud F."/>
            <person name="Belcram H."/>
            <person name="Links M.G."/>
            <person name="Just J."/>
            <person name="Clarke C."/>
            <person name="Bender T."/>
            <person name="Huebert T."/>
            <person name="Mason A.S."/>
            <person name="Pires J.C."/>
            <person name="Barker G."/>
            <person name="Moore J."/>
            <person name="Walley P.G."/>
            <person name="Manoli S."/>
            <person name="Batley J."/>
            <person name="Edwards D."/>
            <person name="Nelson M.N."/>
            <person name="Wang X."/>
            <person name="Paterson A.H."/>
            <person name="King G."/>
            <person name="Bancroft I."/>
            <person name="Chalhoub B."/>
            <person name="Sharpe A.G."/>
        </authorList>
    </citation>
    <scope>NUCLEOTIDE SEQUENCE</scope>
    <source>
        <strain evidence="2 3">cv. TO1000</strain>
    </source>
</reference>
<name>A0A0D3DSI5_BRAOL</name>
<proteinExistence type="predicted"/>
<feature type="transmembrane region" description="Helical" evidence="1">
    <location>
        <begin position="35"/>
        <end position="58"/>
    </location>
</feature>
<evidence type="ECO:0000256" key="1">
    <source>
        <dbReference type="SAM" id="Phobius"/>
    </source>
</evidence>
<keyword evidence="1" id="KW-1133">Transmembrane helix</keyword>
<dbReference type="EnsemblPlants" id="Bo8g081930.1">
    <property type="protein sequence ID" value="Bo8g081930.1"/>
    <property type="gene ID" value="Bo8g081930"/>
</dbReference>
<keyword evidence="1" id="KW-0472">Membrane</keyword>
<evidence type="ECO:0000313" key="3">
    <source>
        <dbReference type="Proteomes" id="UP000032141"/>
    </source>
</evidence>
<organism evidence="2 3">
    <name type="scientific">Brassica oleracea var. oleracea</name>
    <dbReference type="NCBI Taxonomy" id="109376"/>
    <lineage>
        <taxon>Eukaryota</taxon>
        <taxon>Viridiplantae</taxon>
        <taxon>Streptophyta</taxon>
        <taxon>Embryophyta</taxon>
        <taxon>Tracheophyta</taxon>
        <taxon>Spermatophyta</taxon>
        <taxon>Magnoliopsida</taxon>
        <taxon>eudicotyledons</taxon>
        <taxon>Gunneridae</taxon>
        <taxon>Pentapetalae</taxon>
        <taxon>rosids</taxon>
        <taxon>malvids</taxon>
        <taxon>Brassicales</taxon>
        <taxon>Brassicaceae</taxon>
        <taxon>Brassiceae</taxon>
        <taxon>Brassica</taxon>
    </lineage>
</organism>
<sequence>TSVASTIIFISTSSFSTSANELCLNHSFYISSSKSFFFSRCIFMVLVNTNCISGLLYVPSFVLRFLND</sequence>
<dbReference type="HOGENOM" id="CLU_2801480_0_0_1"/>
<accession>A0A0D3DSI5</accession>
<reference evidence="2" key="2">
    <citation type="submission" date="2015-03" db="UniProtKB">
        <authorList>
            <consortium name="EnsemblPlants"/>
        </authorList>
    </citation>
    <scope>IDENTIFICATION</scope>
</reference>
<keyword evidence="1" id="KW-0812">Transmembrane</keyword>
<dbReference type="AlphaFoldDB" id="A0A0D3DSI5"/>
<dbReference type="Proteomes" id="UP000032141">
    <property type="component" value="Chromosome C8"/>
</dbReference>
<evidence type="ECO:0000313" key="2">
    <source>
        <dbReference type="EnsemblPlants" id="Bo8g081930.1"/>
    </source>
</evidence>
<dbReference type="Gramene" id="Bo8g081930.1">
    <property type="protein sequence ID" value="Bo8g081930.1"/>
    <property type="gene ID" value="Bo8g081930"/>
</dbReference>
<protein>
    <submittedName>
        <fullName evidence="2">Uncharacterized protein</fullName>
    </submittedName>
</protein>